<gene>
    <name evidence="1" type="ORF">CDAR_457941</name>
</gene>
<evidence type="ECO:0000313" key="2">
    <source>
        <dbReference type="Proteomes" id="UP001054837"/>
    </source>
</evidence>
<proteinExistence type="predicted"/>
<protein>
    <submittedName>
        <fullName evidence="1">Uncharacterized protein</fullName>
    </submittedName>
</protein>
<dbReference type="Proteomes" id="UP001054837">
    <property type="component" value="Unassembled WGS sequence"/>
</dbReference>
<sequence>MTKKRQGGVARGHNSREVFQVLNLSLANDVPTFDESESKHHLALLYRRMMSEDVKEEDLLLFLQKYGKTEEKTNYSGSPLCLRVSSSCYDVHKRRGMLKG</sequence>
<keyword evidence="2" id="KW-1185">Reference proteome</keyword>
<evidence type="ECO:0000313" key="1">
    <source>
        <dbReference type="EMBL" id="GIY01583.1"/>
    </source>
</evidence>
<dbReference type="EMBL" id="BPLQ01003591">
    <property type="protein sequence ID" value="GIY01583.1"/>
    <property type="molecule type" value="Genomic_DNA"/>
</dbReference>
<accession>A0AAV4PVG3</accession>
<organism evidence="1 2">
    <name type="scientific">Caerostris darwini</name>
    <dbReference type="NCBI Taxonomy" id="1538125"/>
    <lineage>
        <taxon>Eukaryota</taxon>
        <taxon>Metazoa</taxon>
        <taxon>Ecdysozoa</taxon>
        <taxon>Arthropoda</taxon>
        <taxon>Chelicerata</taxon>
        <taxon>Arachnida</taxon>
        <taxon>Araneae</taxon>
        <taxon>Araneomorphae</taxon>
        <taxon>Entelegynae</taxon>
        <taxon>Araneoidea</taxon>
        <taxon>Araneidae</taxon>
        <taxon>Caerostris</taxon>
    </lineage>
</organism>
<reference evidence="1 2" key="1">
    <citation type="submission" date="2021-06" db="EMBL/GenBank/DDBJ databases">
        <title>Caerostris darwini draft genome.</title>
        <authorList>
            <person name="Kono N."/>
            <person name="Arakawa K."/>
        </authorList>
    </citation>
    <scope>NUCLEOTIDE SEQUENCE [LARGE SCALE GENOMIC DNA]</scope>
</reference>
<comment type="caution">
    <text evidence="1">The sequence shown here is derived from an EMBL/GenBank/DDBJ whole genome shotgun (WGS) entry which is preliminary data.</text>
</comment>
<name>A0AAV4PVG3_9ARAC</name>
<dbReference type="AlphaFoldDB" id="A0AAV4PVG3"/>